<protein>
    <submittedName>
        <fullName evidence="2">Conjugative transfer protein TrbE</fullName>
    </submittedName>
</protein>
<proteinExistence type="predicted"/>
<dbReference type="Proteomes" id="UP000269883">
    <property type="component" value="Chromosome"/>
</dbReference>
<dbReference type="EMBL" id="AP017378">
    <property type="protein sequence ID" value="BBD09970.1"/>
    <property type="molecule type" value="Genomic_DNA"/>
</dbReference>
<evidence type="ECO:0000313" key="3">
    <source>
        <dbReference type="Proteomes" id="UP000269883"/>
    </source>
</evidence>
<sequence length="89" mass="10288">MNPSLRKAGKSETGNTPKQTAFFIHESLKNGWDTKRKSRSRWLCIYFTQEFDRIDATRQTAVFQRLARRRRPTAGYPGESLPGRGTILE</sequence>
<name>A0A2Z6B3I1_9BACT</name>
<keyword evidence="3" id="KW-1185">Reference proteome</keyword>
<dbReference type="KEGG" id="dfl:DFE_3244"/>
<reference evidence="2 3" key="1">
    <citation type="journal article" date="2018" name="Sci. Adv.">
        <title>Multi-heme cytochromes provide a pathway for survival in energy-limited environments.</title>
        <authorList>
            <person name="Deng X."/>
            <person name="Dohmae N."/>
            <person name="Nealson K.H."/>
            <person name="Hashimoto K."/>
            <person name="Okamoto A."/>
        </authorList>
    </citation>
    <scope>NUCLEOTIDE SEQUENCE [LARGE SCALE GENOMIC DNA]</scope>
    <source>
        <strain evidence="2 3">IS5</strain>
    </source>
</reference>
<accession>A0A2Z6B3I1</accession>
<feature type="region of interest" description="Disordered" evidence="1">
    <location>
        <begin position="69"/>
        <end position="89"/>
    </location>
</feature>
<evidence type="ECO:0000256" key="1">
    <source>
        <dbReference type="SAM" id="MobiDB-lite"/>
    </source>
</evidence>
<dbReference type="AlphaFoldDB" id="A0A2Z6B3I1"/>
<gene>
    <name evidence="2" type="ORF">DFE_3244</name>
</gene>
<evidence type="ECO:0000313" key="2">
    <source>
        <dbReference type="EMBL" id="BBD09970.1"/>
    </source>
</evidence>
<organism evidence="2 3">
    <name type="scientific">Desulfovibrio ferrophilus</name>
    <dbReference type="NCBI Taxonomy" id="241368"/>
    <lineage>
        <taxon>Bacteria</taxon>
        <taxon>Pseudomonadati</taxon>
        <taxon>Thermodesulfobacteriota</taxon>
        <taxon>Desulfovibrionia</taxon>
        <taxon>Desulfovibrionales</taxon>
        <taxon>Desulfovibrionaceae</taxon>
        <taxon>Desulfovibrio</taxon>
    </lineage>
</organism>